<comment type="subcellular location">
    <subcellularLocation>
        <location evidence="1">Membrane</location>
    </subcellularLocation>
</comment>
<dbReference type="PANTHER" id="PTHR11471:SF13">
    <property type="entry name" value="TNF FAMILY PROFILE DOMAIN-CONTAINING PROTEIN"/>
    <property type="match status" value="1"/>
</dbReference>
<dbReference type="AlphaFoldDB" id="A0A8W8ISM9"/>
<dbReference type="GO" id="GO:0005125">
    <property type="term" value="F:cytokine activity"/>
    <property type="evidence" value="ECO:0007669"/>
    <property type="project" value="UniProtKB-KW"/>
</dbReference>
<dbReference type="GO" id="GO:0006955">
    <property type="term" value="P:immune response"/>
    <property type="evidence" value="ECO:0007669"/>
    <property type="project" value="InterPro"/>
</dbReference>
<evidence type="ECO:0000256" key="5">
    <source>
        <dbReference type="SAM" id="MobiDB-lite"/>
    </source>
</evidence>
<keyword evidence="3" id="KW-0202">Cytokine</keyword>
<dbReference type="Gene3D" id="2.60.120.40">
    <property type="match status" value="1"/>
</dbReference>
<feature type="transmembrane region" description="Helical" evidence="6">
    <location>
        <begin position="51"/>
        <end position="75"/>
    </location>
</feature>
<dbReference type="InterPro" id="IPR008983">
    <property type="entry name" value="Tumour_necrosis_fac-like_dom"/>
</dbReference>
<dbReference type="SUPFAM" id="SSF49842">
    <property type="entry name" value="TNF-like"/>
    <property type="match status" value="1"/>
</dbReference>
<dbReference type="PANTHER" id="PTHR11471">
    <property type="entry name" value="TUMOR NECROSIS FACTOR FAMILY MEMBER"/>
    <property type="match status" value="1"/>
</dbReference>
<evidence type="ECO:0000256" key="1">
    <source>
        <dbReference type="ARBA" id="ARBA00004370"/>
    </source>
</evidence>
<keyword evidence="6" id="KW-0812">Transmembrane</keyword>
<evidence type="ECO:0000256" key="3">
    <source>
        <dbReference type="ARBA" id="ARBA00022514"/>
    </source>
</evidence>
<reference evidence="8" key="1">
    <citation type="submission" date="2022-08" db="UniProtKB">
        <authorList>
            <consortium name="EnsemblMetazoa"/>
        </authorList>
    </citation>
    <scope>IDENTIFICATION</scope>
    <source>
        <strain evidence="8">05x7-T-G4-1.051#20</strain>
    </source>
</reference>
<dbReference type="GO" id="GO:0005164">
    <property type="term" value="F:tumor necrosis factor receptor binding"/>
    <property type="evidence" value="ECO:0007669"/>
    <property type="project" value="InterPro"/>
</dbReference>
<comment type="similarity">
    <text evidence="2">Belongs to the tumor necrosis factor family.</text>
</comment>
<keyword evidence="9" id="KW-1185">Reference proteome</keyword>
<evidence type="ECO:0000313" key="9">
    <source>
        <dbReference type="Proteomes" id="UP000005408"/>
    </source>
</evidence>
<dbReference type="GO" id="GO:0005615">
    <property type="term" value="C:extracellular space"/>
    <property type="evidence" value="ECO:0007669"/>
    <property type="project" value="UniProtKB-KW"/>
</dbReference>
<dbReference type="EnsemblMetazoa" id="G15401.1">
    <property type="protein sequence ID" value="G15401.1:cds"/>
    <property type="gene ID" value="G15401"/>
</dbReference>
<keyword evidence="6" id="KW-1133">Transmembrane helix</keyword>
<protein>
    <recommendedName>
        <fullName evidence="7">THD domain-containing protein</fullName>
    </recommendedName>
</protein>
<dbReference type="Pfam" id="PF00229">
    <property type="entry name" value="TNF"/>
    <property type="match status" value="1"/>
</dbReference>
<evidence type="ECO:0000256" key="2">
    <source>
        <dbReference type="ARBA" id="ARBA00008670"/>
    </source>
</evidence>
<evidence type="ECO:0000256" key="4">
    <source>
        <dbReference type="ARBA" id="ARBA00023136"/>
    </source>
</evidence>
<dbReference type="InterPro" id="IPR006052">
    <property type="entry name" value="TNF_dom"/>
</dbReference>
<accession>A0A8W8ISM9</accession>
<dbReference type="GO" id="GO:0016020">
    <property type="term" value="C:membrane"/>
    <property type="evidence" value="ECO:0007669"/>
    <property type="project" value="UniProtKB-SubCell"/>
</dbReference>
<keyword evidence="4 6" id="KW-0472">Membrane</keyword>
<proteinExistence type="inferred from homology"/>
<dbReference type="SMR" id="A0A8W8ISM9"/>
<dbReference type="Proteomes" id="UP000005408">
    <property type="component" value="Unassembled WGS sequence"/>
</dbReference>
<feature type="domain" description="THD" evidence="7">
    <location>
        <begin position="179"/>
        <end position="304"/>
    </location>
</feature>
<dbReference type="OrthoDB" id="6135579at2759"/>
<name>A0A8W8ISM9_MAGGI</name>
<feature type="region of interest" description="Disordered" evidence="5">
    <location>
        <begin position="1"/>
        <end position="36"/>
    </location>
</feature>
<organism evidence="8 9">
    <name type="scientific">Magallana gigas</name>
    <name type="common">Pacific oyster</name>
    <name type="synonym">Crassostrea gigas</name>
    <dbReference type="NCBI Taxonomy" id="29159"/>
    <lineage>
        <taxon>Eukaryota</taxon>
        <taxon>Metazoa</taxon>
        <taxon>Spiralia</taxon>
        <taxon>Lophotrochozoa</taxon>
        <taxon>Mollusca</taxon>
        <taxon>Bivalvia</taxon>
        <taxon>Autobranchia</taxon>
        <taxon>Pteriomorphia</taxon>
        <taxon>Ostreida</taxon>
        <taxon>Ostreoidea</taxon>
        <taxon>Ostreidae</taxon>
        <taxon>Magallana</taxon>
    </lineage>
</organism>
<evidence type="ECO:0000256" key="6">
    <source>
        <dbReference type="SAM" id="Phobius"/>
    </source>
</evidence>
<sequence length="304" mass="34559">MAIPQEINECDNESTERLNCPDNSDENGDVQRGDNENQNHEAVEGCVLKKFYYVSFVVNGIFLGLVLCFLVLYLVRGNDDYKDDLKSSKSAHLPPEDSFFSCLPCKPMVRTADANTMKLFMRSSSMLCCKLISPVVKVQIPITSQISEKCQSNKTSKEGTVGALLYINHNRTFRTSGLHWMLGSSNTYMKGGVWYEELYQYGRLTVPSDGVYAVYSYIQFDSYTVHVNRTLDRPKQEIHVLYKNDFQLIQLNKFMIRQHSFMTSHVGPILVELKARDSIHVAVGSMGRFIHNSPQSSVFGLFKL</sequence>
<evidence type="ECO:0000313" key="8">
    <source>
        <dbReference type="EnsemblMetazoa" id="G15401.1:cds"/>
    </source>
</evidence>
<evidence type="ECO:0000259" key="7">
    <source>
        <dbReference type="Pfam" id="PF00229"/>
    </source>
</evidence>